<reference evidence="18" key="1">
    <citation type="submission" date="2021-02" db="EMBL/GenBank/DDBJ databases">
        <title>Metagenome analyses of Stigonema ocellatum DSM 106950, Chlorogloea purpurea SAG 13.99 and Gomphosphaeria aponina DSM 107014.</title>
        <authorList>
            <person name="Marter P."/>
            <person name="Huang S."/>
        </authorList>
    </citation>
    <scope>NUCLEOTIDE SEQUENCE</scope>
    <source>
        <strain evidence="18">JP213</strain>
    </source>
</reference>
<dbReference type="InterPro" id="IPR005976">
    <property type="entry name" value="Nase_Mo-Fe_CF_bsu"/>
</dbReference>
<dbReference type="InterPro" id="IPR000318">
    <property type="entry name" value="Nase_comp1_CS"/>
</dbReference>
<keyword evidence="6 15" id="KW-0479">Metal-binding</keyword>
<dbReference type="EC" id="1.18.6.1" evidence="4 15"/>
<dbReference type="GO" id="GO:0046872">
    <property type="term" value="F:metal ion binding"/>
    <property type="evidence" value="ECO:0007669"/>
    <property type="project" value="UniProtKB-KW"/>
</dbReference>
<dbReference type="GO" id="GO:0016163">
    <property type="term" value="F:nitrogenase activity"/>
    <property type="evidence" value="ECO:0007669"/>
    <property type="project" value="UniProtKB-EC"/>
</dbReference>
<evidence type="ECO:0000256" key="15">
    <source>
        <dbReference type="RuleBase" id="RU364127"/>
    </source>
</evidence>
<sequence>MAQQVNNIKDHAELFQQEEYQELFQNKRTFEGMHPPEEVQKIAEWTKTWEYREKNFARESLTVNPAKACQPLGAILAAVGFEGTLPFVHGSQGCVAYFRTHFTRHFKEPFTAVSSSMTEDAAVFGGLKNMIEGLANAYALYNPKMIAVCTTCMAEVIGDDLGAFITNSKKEGSIPQEFPVPFAHTPSFVGSHVTGYDNMMKGILSNLTEGKKKDTTNGKINFIPGFETYTGNFRELKHLLKALGVNSTILADNEETLDSPNDGEFHMYQGGTTLEDAADSINAEATIALQAYTTSKTRDYMEKDWQQKTFVKRPWGIKGTDEFLMALSELTGKPIPKELEIERGRAVDAMTDSQAWVHGKRTALYGDPDLVMGLLSFLLEMGIEPVHIVVTNSNPTFEAEAKALLASSPYGQQATVWGGKDLWHMRSLLFTEPVDFFIGNSYGKYLWRDTKTPMIRIGYPIFDRHHLHRYSTIGYNGAINLLNWIVNSILDELDRNTIIPSKTDISYDLVR</sequence>
<comment type="catalytic activity">
    <reaction evidence="13 15">
        <text>N2 + 8 reduced [2Fe-2S]-[ferredoxin] + 16 ATP + 16 H2O = H2 + 8 oxidized [2Fe-2S]-[ferredoxin] + 2 NH4(+) + 16 ADP + 16 phosphate + 6 H(+)</text>
        <dbReference type="Rhea" id="RHEA:21448"/>
        <dbReference type="Rhea" id="RHEA-COMP:10000"/>
        <dbReference type="Rhea" id="RHEA-COMP:10001"/>
        <dbReference type="ChEBI" id="CHEBI:15377"/>
        <dbReference type="ChEBI" id="CHEBI:15378"/>
        <dbReference type="ChEBI" id="CHEBI:17997"/>
        <dbReference type="ChEBI" id="CHEBI:18276"/>
        <dbReference type="ChEBI" id="CHEBI:28938"/>
        <dbReference type="ChEBI" id="CHEBI:30616"/>
        <dbReference type="ChEBI" id="CHEBI:33737"/>
        <dbReference type="ChEBI" id="CHEBI:33738"/>
        <dbReference type="ChEBI" id="CHEBI:43474"/>
        <dbReference type="ChEBI" id="CHEBI:456216"/>
        <dbReference type="EC" id="1.18.6.1"/>
    </reaction>
</comment>
<dbReference type="NCBIfam" id="TIGR01286">
    <property type="entry name" value="nifK"/>
    <property type="match status" value="1"/>
</dbReference>
<evidence type="ECO:0000256" key="3">
    <source>
        <dbReference type="ARBA" id="ARBA00011462"/>
    </source>
</evidence>
<evidence type="ECO:0000313" key="18">
    <source>
        <dbReference type="EMBL" id="MBR8828444.1"/>
    </source>
</evidence>
<dbReference type="Proteomes" id="UP000767446">
    <property type="component" value="Unassembled WGS sequence"/>
</dbReference>
<dbReference type="PANTHER" id="PTHR33712:SF7">
    <property type="entry name" value="LIGHT-INDEPENDENT PROTOCHLOROPHYLLIDE REDUCTASE SUBUNIT B"/>
    <property type="match status" value="1"/>
</dbReference>
<dbReference type="GO" id="GO:0016612">
    <property type="term" value="C:molybdenum-iron nitrogenase complex"/>
    <property type="evidence" value="ECO:0007669"/>
    <property type="project" value="InterPro"/>
</dbReference>
<dbReference type="GO" id="GO:0051536">
    <property type="term" value="F:iron-sulfur cluster binding"/>
    <property type="evidence" value="ECO:0007669"/>
    <property type="project" value="UniProtKB-KW"/>
</dbReference>
<feature type="domain" description="Nitrogenase molybdenum-iron protein beta chain N-terminal" evidence="17">
    <location>
        <begin position="1"/>
        <end position="55"/>
    </location>
</feature>
<dbReference type="Gene3D" id="1.20.89.10">
    <property type="entry name" value="Nitrogenase Molybdenum-iron Protein, subunit B, domain 4"/>
    <property type="match status" value="1"/>
</dbReference>
<evidence type="ECO:0000259" key="17">
    <source>
        <dbReference type="Pfam" id="PF11844"/>
    </source>
</evidence>
<evidence type="ECO:0000256" key="6">
    <source>
        <dbReference type="ARBA" id="ARBA00022723"/>
    </source>
</evidence>
<accession>A0A941GQG6</accession>
<dbReference type="EMBL" id="JADQBC010000070">
    <property type="protein sequence ID" value="MBR8828444.1"/>
    <property type="molecule type" value="Genomic_DNA"/>
</dbReference>
<dbReference type="InterPro" id="IPR050152">
    <property type="entry name" value="ChlB/BchB/BchZ"/>
</dbReference>
<comment type="cofactor">
    <cofactor evidence="15">
        <name>[8Fe-7S] cluster</name>
        <dbReference type="ChEBI" id="CHEBI:21143"/>
    </cofactor>
    <text evidence="15">Binds 1 [8Fe-7S] cluster per heterodimer.</text>
</comment>
<organism evidence="18 19">
    <name type="scientific">Gomphosphaeria aponina SAG 52.96 = DSM 107014</name>
    <dbReference type="NCBI Taxonomy" id="1521640"/>
    <lineage>
        <taxon>Bacteria</taxon>
        <taxon>Bacillati</taxon>
        <taxon>Cyanobacteriota</taxon>
        <taxon>Cyanophyceae</taxon>
        <taxon>Oscillatoriophycideae</taxon>
        <taxon>Chroococcales</taxon>
        <taxon>Gomphosphaeriaceae</taxon>
        <taxon>Gomphosphaeria</taxon>
    </lineage>
</organism>
<dbReference type="PROSITE" id="PS00699">
    <property type="entry name" value="NITROGENASE_1_1"/>
    <property type="match status" value="1"/>
</dbReference>
<evidence type="ECO:0000256" key="5">
    <source>
        <dbReference type="ARBA" id="ARBA00014775"/>
    </source>
</evidence>
<comment type="subunit">
    <text evidence="3 15">Tetramer of two alpha and two beta chains. Forms complex with the iron protein (nitrogenase component 2).</text>
</comment>
<keyword evidence="9 15" id="KW-0560">Oxidoreductase</keyword>
<evidence type="ECO:0000256" key="9">
    <source>
        <dbReference type="ARBA" id="ARBA00023002"/>
    </source>
</evidence>
<keyword evidence="7 15" id="KW-0547">Nucleotide-binding</keyword>
<keyword evidence="10 15" id="KW-0408">Iron</keyword>
<dbReference type="SUPFAM" id="SSF53807">
    <property type="entry name" value="Helical backbone' metal receptor"/>
    <property type="match status" value="1"/>
</dbReference>
<dbReference type="Gene3D" id="3.40.50.1980">
    <property type="entry name" value="Nitrogenase molybdenum iron protein domain"/>
    <property type="match status" value="3"/>
</dbReference>
<dbReference type="CDD" id="cd01974">
    <property type="entry name" value="Nitrogenase_MoFe_beta"/>
    <property type="match status" value="1"/>
</dbReference>
<gene>
    <name evidence="18" type="primary">nifK</name>
    <name evidence="18" type="ORF">DSM107014_11190</name>
</gene>
<dbReference type="AlphaFoldDB" id="A0A941GQG6"/>
<evidence type="ECO:0000256" key="12">
    <source>
        <dbReference type="ARBA" id="ARBA00023231"/>
    </source>
</evidence>
<proteinExistence type="inferred from homology"/>
<protein>
    <recommendedName>
        <fullName evidence="5 15">Nitrogenase molybdenum-iron protein beta chain</fullName>
        <ecNumber evidence="4 15">1.18.6.1</ecNumber>
    </recommendedName>
    <alternativeName>
        <fullName evidence="15">Dinitrogenase</fullName>
    </alternativeName>
</protein>
<comment type="caution">
    <text evidence="18">The sequence shown here is derived from an EMBL/GenBank/DDBJ whole genome shotgun (WGS) entry which is preliminary data.</text>
</comment>
<dbReference type="PANTHER" id="PTHR33712">
    <property type="entry name" value="LIGHT-INDEPENDENT PROTOCHLOROPHYLLIDE REDUCTASE SUBUNIT B"/>
    <property type="match status" value="1"/>
</dbReference>
<dbReference type="InterPro" id="IPR024564">
    <property type="entry name" value="Nase_Mo-Fe_CF_bsu_N"/>
</dbReference>
<keyword evidence="11 15" id="KW-0411">Iron-sulfur</keyword>
<evidence type="ECO:0000256" key="11">
    <source>
        <dbReference type="ARBA" id="ARBA00023014"/>
    </source>
</evidence>
<comment type="similarity">
    <text evidence="2 14">Belongs to the NifD/NifK/NifE/NifN family.</text>
</comment>
<evidence type="ECO:0000259" key="16">
    <source>
        <dbReference type="Pfam" id="PF00148"/>
    </source>
</evidence>
<evidence type="ECO:0000313" key="19">
    <source>
        <dbReference type="Proteomes" id="UP000767446"/>
    </source>
</evidence>
<evidence type="ECO:0000256" key="10">
    <source>
        <dbReference type="ARBA" id="ARBA00023004"/>
    </source>
</evidence>
<dbReference type="Pfam" id="PF00148">
    <property type="entry name" value="Oxidored_nitro"/>
    <property type="match status" value="1"/>
</dbReference>
<evidence type="ECO:0000256" key="13">
    <source>
        <dbReference type="ARBA" id="ARBA00047967"/>
    </source>
</evidence>
<name>A0A941GQG6_9CHRO</name>
<comment type="function">
    <text evidence="1 15">This molybdenum-iron protein is part of the nitrogenase complex that catalyzes the key enzymatic reactions in nitrogen fixation.</text>
</comment>
<dbReference type="GO" id="GO:0005524">
    <property type="term" value="F:ATP binding"/>
    <property type="evidence" value="ECO:0007669"/>
    <property type="project" value="UniProtKB-KW"/>
</dbReference>
<evidence type="ECO:0000256" key="2">
    <source>
        <dbReference type="ARBA" id="ARBA00011002"/>
    </source>
</evidence>
<keyword evidence="8 15" id="KW-0067">ATP-binding</keyword>
<dbReference type="InterPro" id="IPR000510">
    <property type="entry name" value="Nase/OxRdtase_comp1"/>
</dbReference>
<evidence type="ECO:0000256" key="4">
    <source>
        <dbReference type="ARBA" id="ARBA00012773"/>
    </source>
</evidence>
<dbReference type="PROSITE" id="PS00090">
    <property type="entry name" value="NITROGENASE_1_2"/>
    <property type="match status" value="1"/>
</dbReference>
<feature type="domain" description="Nitrogenase/oxidoreductase component 1" evidence="16">
    <location>
        <begin position="69"/>
        <end position="489"/>
    </location>
</feature>
<dbReference type="Pfam" id="PF11844">
    <property type="entry name" value="DUF3364"/>
    <property type="match status" value="1"/>
</dbReference>
<evidence type="ECO:0000256" key="8">
    <source>
        <dbReference type="ARBA" id="ARBA00022840"/>
    </source>
</evidence>
<evidence type="ECO:0000256" key="14">
    <source>
        <dbReference type="RuleBase" id="RU004021"/>
    </source>
</evidence>
<evidence type="ECO:0000256" key="7">
    <source>
        <dbReference type="ARBA" id="ARBA00022741"/>
    </source>
</evidence>
<evidence type="ECO:0000256" key="1">
    <source>
        <dbReference type="ARBA" id="ARBA00002621"/>
    </source>
</evidence>
<keyword evidence="12 14" id="KW-0535">Nitrogen fixation</keyword>